<dbReference type="OrthoDB" id="9765517at2"/>
<evidence type="ECO:0000256" key="3">
    <source>
        <dbReference type="ARBA" id="ARBA00022741"/>
    </source>
</evidence>
<dbReference type="Gene3D" id="3.30.1490.330">
    <property type="match status" value="1"/>
</dbReference>
<dbReference type="InterPro" id="IPR005494">
    <property type="entry name" value="GSPS_pre-ATP-grasp-like_dom"/>
</dbReference>
<reference evidence="7 8" key="1">
    <citation type="submission" date="2019-08" db="EMBL/GenBank/DDBJ databases">
        <title>Bacillus genomes from the desert of Cuatro Cienegas, Coahuila.</title>
        <authorList>
            <person name="Olmedo-Alvarez G."/>
        </authorList>
    </citation>
    <scope>NUCLEOTIDE SEQUENCE [LARGE SCALE GENOMIC DNA]</scope>
    <source>
        <strain evidence="7 8">CH87b_3T</strain>
    </source>
</reference>
<organism evidence="7 8">
    <name type="scientific">Rossellomorea aquimaris</name>
    <dbReference type="NCBI Taxonomy" id="189382"/>
    <lineage>
        <taxon>Bacteria</taxon>
        <taxon>Bacillati</taxon>
        <taxon>Bacillota</taxon>
        <taxon>Bacilli</taxon>
        <taxon>Bacillales</taxon>
        <taxon>Bacillaceae</taxon>
        <taxon>Rossellomorea</taxon>
    </lineage>
</organism>
<comment type="caution">
    <text evidence="7">The sequence shown here is derived from an EMBL/GenBank/DDBJ whole genome shotgun (WGS) entry which is preliminary data.</text>
</comment>
<keyword evidence="2" id="KW-0479">Metal-binding</keyword>
<dbReference type="GO" id="GO:0016874">
    <property type="term" value="F:ligase activity"/>
    <property type="evidence" value="ECO:0007669"/>
    <property type="project" value="UniProtKB-KW"/>
</dbReference>
<keyword evidence="5" id="KW-0460">Magnesium</keyword>
<keyword evidence="3" id="KW-0547">Nucleotide-binding</keyword>
<evidence type="ECO:0000256" key="4">
    <source>
        <dbReference type="ARBA" id="ARBA00022840"/>
    </source>
</evidence>
<dbReference type="InterPro" id="IPR016185">
    <property type="entry name" value="PreATP-grasp_dom_sf"/>
</dbReference>
<dbReference type="EMBL" id="VTEZ01000007">
    <property type="protein sequence ID" value="TYS82559.1"/>
    <property type="molecule type" value="Genomic_DNA"/>
</dbReference>
<dbReference type="Pfam" id="PF03738">
    <property type="entry name" value="GSP_synth"/>
    <property type="match status" value="1"/>
</dbReference>
<protein>
    <submittedName>
        <fullName evidence="7">Glutathionylspermidine synthase family protein</fullName>
    </submittedName>
</protein>
<dbReference type="SUPFAM" id="SSF56059">
    <property type="entry name" value="Glutathione synthetase ATP-binding domain-like"/>
    <property type="match status" value="1"/>
</dbReference>
<feature type="domain" description="Glutathionylspermidine synthase pre-ATP-grasp-like" evidence="6">
    <location>
        <begin position="38"/>
        <end position="408"/>
    </location>
</feature>
<accession>A0A5D4U653</accession>
<evidence type="ECO:0000313" key="7">
    <source>
        <dbReference type="EMBL" id="TYS82559.1"/>
    </source>
</evidence>
<dbReference type="AlphaFoldDB" id="A0A5D4U653"/>
<evidence type="ECO:0000313" key="8">
    <source>
        <dbReference type="Proteomes" id="UP000324269"/>
    </source>
</evidence>
<dbReference type="GO" id="GO:0005524">
    <property type="term" value="F:ATP binding"/>
    <property type="evidence" value="ECO:0007669"/>
    <property type="project" value="UniProtKB-KW"/>
</dbReference>
<evidence type="ECO:0000259" key="6">
    <source>
        <dbReference type="Pfam" id="PF03738"/>
    </source>
</evidence>
<name>A0A5D4U653_9BACI</name>
<dbReference type="RefSeq" id="WP_148970567.1">
    <property type="nucleotide sequence ID" value="NZ_JBNIKW010000008.1"/>
</dbReference>
<evidence type="ECO:0000256" key="5">
    <source>
        <dbReference type="ARBA" id="ARBA00022842"/>
    </source>
</evidence>
<dbReference type="SUPFAM" id="SSF52440">
    <property type="entry name" value="PreATP-grasp domain"/>
    <property type="match status" value="1"/>
</dbReference>
<dbReference type="GO" id="GO:0046872">
    <property type="term" value="F:metal ion binding"/>
    <property type="evidence" value="ECO:0007669"/>
    <property type="project" value="UniProtKB-KW"/>
</dbReference>
<evidence type="ECO:0000256" key="2">
    <source>
        <dbReference type="ARBA" id="ARBA00022723"/>
    </source>
</evidence>
<dbReference type="Proteomes" id="UP000324269">
    <property type="component" value="Unassembled WGS sequence"/>
</dbReference>
<keyword evidence="4" id="KW-0067">ATP-binding</keyword>
<proteinExistence type="predicted"/>
<sequence length="425" mass="48777">MTASHREKRNSFYQSIPEFWHDLYDMEYSLLDIKMESRDTISAIHEASRRVYTIYQKSADLLRELEDDTLQELGFPKESLTYIKFKSIAQECIVGRFDFVVSGGEIKLLEFNSDTPTFIKELYHVNEKVCQYFGCSNPNEGFEVELAKELKRALLSSWKSLQREGEPKIVFTSHQDHEEDHLTTKYLQKLSGVPSEYVGLDQLQIREDGLYTPKGERIDVLYRPTYPIEHLIDDRDPLTEEHVGLDLMQMVLEKKLAILNPPSSFLLQSKGVQALIWGLHEACSAFYTDEEHQWIEQYFLPTYLDSDQFEKNGITYVQKPAFGREGDTVKIMEATGKTLLEDKKETYKQTLPVFQQFIPLPVAAIKTDEGIKNASLMVGSFIINGTAGAIGIRAGNAITDNESYFLPVGLQGYRRNKKERNSCKS</sequence>
<keyword evidence="1" id="KW-0436">Ligase</keyword>
<evidence type="ECO:0000256" key="1">
    <source>
        <dbReference type="ARBA" id="ARBA00022598"/>
    </source>
</evidence>
<gene>
    <name evidence="7" type="ORF">FZC85_18950</name>
</gene>